<dbReference type="SUPFAM" id="SSF52540">
    <property type="entry name" value="P-loop containing nucleoside triphosphate hydrolases"/>
    <property type="match status" value="2"/>
</dbReference>
<dbReference type="EMBL" id="GBHO01037250">
    <property type="protein sequence ID" value="JAG06354.1"/>
    <property type="molecule type" value="Transcribed_RNA"/>
</dbReference>
<feature type="domain" description="Dynein heavy chain hydrolytic ATP-binding dynein motor region" evidence="1">
    <location>
        <begin position="15"/>
        <end position="351"/>
    </location>
</feature>
<dbReference type="GO" id="GO:0030286">
    <property type="term" value="C:dynein complex"/>
    <property type="evidence" value="ECO:0007669"/>
    <property type="project" value="InterPro"/>
</dbReference>
<accession>A0A0A9WEZ0</accession>
<dbReference type="Gene3D" id="3.40.50.300">
    <property type="entry name" value="P-loop containing nucleotide triphosphate hydrolases"/>
    <property type="match status" value="2"/>
</dbReference>
<dbReference type="PANTHER" id="PTHR45703">
    <property type="entry name" value="DYNEIN HEAVY CHAIN"/>
    <property type="match status" value="1"/>
</dbReference>
<feature type="non-terminal residue" evidence="2">
    <location>
        <position position="1"/>
    </location>
</feature>
<evidence type="ECO:0000313" key="2">
    <source>
        <dbReference type="EMBL" id="JAG06354.1"/>
    </source>
</evidence>
<proteinExistence type="predicted"/>
<dbReference type="InterPro" id="IPR027417">
    <property type="entry name" value="P-loop_NTPase"/>
</dbReference>
<dbReference type="InterPro" id="IPR043157">
    <property type="entry name" value="Dynein_AAA1S"/>
</dbReference>
<organism evidence="2">
    <name type="scientific">Lygus hesperus</name>
    <name type="common">Western plant bug</name>
    <dbReference type="NCBI Taxonomy" id="30085"/>
    <lineage>
        <taxon>Eukaryota</taxon>
        <taxon>Metazoa</taxon>
        <taxon>Ecdysozoa</taxon>
        <taxon>Arthropoda</taxon>
        <taxon>Hexapoda</taxon>
        <taxon>Insecta</taxon>
        <taxon>Pterygota</taxon>
        <taxon>Neoptera</taxon>
        <taxon>Paraneoptera</taxon>
        <taxon>Hemiptera</taxon>
        <taxon>Heteroptera</taxon>
        <taxon>Panheteroptera</taxon>
        <taxon>Cimicomorpha</taxon>
        <taxon>Miridae</taxon>
        <taxon>Mirini</taxon>
        <taxon>Lygus</taxon>
    </lineage>
</organism>
<reference evidence="2" key="2">
    <citation type="submission" date="2014-07" db="EMBL/GenBank/DDBJ databases">
        <authorList>
            <person name="Hull J."/>
        </authorList>
    </citation>
    <scope>NUCLEOTIDE SEQUENCE</scope>
</reference>
<sequence>DGSVSVKMVDAQFEYTYEYQGNISKLVHTTLTDKCYLTLTQAARLGFGGNPYGPAGTGKTESVKALGALLGRQVLVFNCDEGLDADSLMRIMIGIIKSGAWGCFDEFNRLDETTLSLISLQISIIQHALRNKSATVTLAGREVSLDNNSGIFITLNPAGKGYGGRQKLPENLKQLFRPVLMSKPDDREITQVILHCEGFTKAEEIGQKIVTLFGQARSLLSHQQHYDFGLRAIKTVVGSCGSSLRKFLSLNQSASSNDEFQLAVNAVRLNTRCKLTHSDAIRFDELIKDIFPNVEFISSGRDDILSALQDAYNKLNLVFDEMQSSKCIELLEQMEQRMGVVIVGPQSSGKTTLILLLKCALETMGVKVRHDWFNPKSMPRNQLLGQIDVDTRQWSDGLLTNIAQSVYNESSDVHCWVHSDGDIDPEWVESLNSVLDDNHLLTLPSGWRIQFGDNVHFIFETHDLQFASPATISRMGIILMSDRDLDYHTCIQQHLQYQSLDSHALSLIETTLPIIINELQAVGCFEKSAKSIPGILRNTLPFLDGITSKTELTVKLAQIIGPMVPEDRREMLIRKMFQIVMNDDRMYKNYNLLRYNESDDSTGYYSDQYVQTKDCLTLTPSMNALTDLLHEYVIKDQSFILIAPAGSGKRCVTIRTCKMLLYITSL</sequence>
<dbReference type="GO" id="GO:0051959">
    <property type="term" value="F:dynein light intermediate chain binding"/>
    <property type="evidence" value="ECO:0007669"/>
    <property type="project" value="InterPro"/>
</dbReference>
<dbReference type="GO" id="GO:0005524">
    <property type="term" value="F:ATP binding"/>
    <property type="evidence" value="ECO:0007669"/>
    <property type="project" value="InterPro"/>
</dbReference>
<dbReference type="InterPro" id="IPR026983">
    <property type="entry name" value="DHC"/>
</dbReference>
<dbReference type="PANTHER" id="PTHR45703:SF22">
    <property type="entry name" value="DYNEIN CYTOPLASMIC 2 HEAVY CHAIN 1"/>
    <property type="match status" value="1"/>
</dbReference>
<name>A0A0A9WEZ0_LYGHE</name>
<evidence type="ECO:0000259" key="1">
    <source>
        <dbReference type="Pfam" id="PF12774"/>
    </source>
</evidence>
<dbReference type="GO" id="GO:0007018">
    <property type="term" value="P:microtubule-based movement"/>
    <property type="evidence" value="ECO:0007669"/>
    <property type="project" value="InterPro"/>
</dbReference>
<protein>
    <submittedName>
        <fullName evidence="2">Cytoplasmic dynein 2 heavy chain 1</fullName>
    </submittedName>
</protein>
<gene>
    <name evidence="2" type="primary">DYH1B_0</name>
    <name evidence="2" type="ORF">CM83_4515</name>
</gene>
<dbReference type="FunFam" id="3.40.50.300:FF:000071">
    <property type="entry name" value="Cytoplasmic dynein heavy chain 1"/>
    <property type="match status" value="1"/>
</dbReference>
<dbReference type="InterPro" id="IPR035699">
    <property type="entry name" value="AAA_6"/>
</dbReference>
<dbReference type="AlphaFoldDB" id="A0A0A9WEZ0"/>
<dbReference type="GO" id="GO:0045505">
    <property type="term" value="F:dynein intermediate chain binding"/>
    <property type="evidence" value="ECO:0007669"/>
    <property type="project" value="InterPro"/>
</dbReference>
<reference evidence="2" key="1">
    <citation type="journal article" date="2014" name="PLoS ONE">
        <title>Transcriptome-Based Identification of ABC Transporters in the Western Tarnished Plant Bug Lygus hesperus.</title>
        <authorList>
            <person name="Hull J.J."/>
            <person name="Chaney K."/>
            <person name="Geib S.M."/>
            <person name="Fabrick J.A."/>
            <person name="Brent C.S."/>
            <person name="Walsh D."/>
            <person name="Lavine L.C."/>
        </authorList>
    </citation>
    <scope>NUCLEOTIDE SEQUENCE</scope>
</reference>
<dbReference type="Gene3D" id="1.20.58.1120">
    <property type="match status" value="1"/>
</dbReference>
<dbReference type="Pfam" id="PF12774">
    <property type="entry name" value="AAA_6"/>
    <property type="match status" value="1"/>
</dbReference>
<dbReference type="Gene3D" id="1.10.8.710">
    <property type="match status" value="1"/>
</dbReference>